<evidence type="ECO:0000313" key="3">
    <source>
        <dbReference type="Proteomes" id="UP000708208"/>
    </source>
</evidence>
<protein>
    <submittedName>
        <fullName evidence="2">Uncharacterized protein</fullName>
    </submittedName>
</protein>
<sequence>ALERKSKGYAREEYSGSSSSVDEYVILSDDSTDFAAMYPQRPVNETSSLESVRGTDFGSSQERSKNYTTETVVGFL</sequence>
<dbReference type="Proteomes" id="UP000708208">
    <property type="component" value="Unassembled WGS sequence"/>
</dbReference>
<feature type="region of interest" description="Disordered" evidence="1">
    <location>
        <begin position="1"/>
        <end position="22"/>
    </location>
</feature>
<evidence type="ECO:0000313" key="2">
    <source>
        <dbReference type="EMBL" id="CAG7726094.1"/>
    </source>
</evidence>
<organism evidence="2 3">
    <name type="scientific">Allacma fusca</name>
    <dbReference type="NCBI Taxonomy" id="39272"/>
    <lineage>
        <taxon>Eukaryota</taxon>
        <taxon>Metazoa</taxon>
        <taxon>Ecdysozoa</taxon>
        <taxon>Arthropoda</taxon>
        <taxon>Hexapoda</taxon>
        <taxon>Collembola</taxon>
        <taxon>Symphypleona</taxon>
        <taxon>Sminthuridae</taxon>
        <taxon>Allacma</taxon>
    </lineage>
</organism>
<accession>A0A8J2P0D1</accession>
<feature type="non-terminal residue" evidence="2">
    <location>
        <position position="1"/>
    </location>
</feature>
<gene>
    <name evidence="2" type="ORF">AFUS01_LOCUS15024</name>
</gene>
<dbReference type="EMBL" id="CAJVCH010130786">
    <property type="protein sequence ID" value="CAG7726094.1"/>
    <property type="molecule type" value="Genomic_DNA"/>
</dbReference>
<comment type="caution">
    <text evidence="2">The sequence shown here is derived from an EMBL/GenBank/DDBJ whole genome shotgun (WGS) entry which is preliminary data.</text>
</comment>
<keyword evidence="3" id="KW-1185">Reference proteome</keyword>
<reference evidence="2" key="1">
    <citation type="submission" date="2021-06" db="EMBL/GenBank/DDBJ databases">
        <authorList>
            <person name="Hodson N. C."/>
            <person name="Mongue J. A."/>
            <person name="Jaron S. K."/>
        </authorList>
    </citation>
    <scope>NUCLEOTIDE SEQUENCE</scope>
</reference>
<evidence type="ECO:0000256" key="1">
    <source>
        <dbReference type="SAM" id="MobiDB-lite"/>
    </source>
</evidence>
<feature type="compositionally biased region" description="Basic and acidic residues" evidence="1">
    <location>
        <begin position="1"/>
        <end position="14"/>
    </location>
</feature>
<name>A0A8J2P0D1_9HEXA</name>
<feature type="region of interest" description="Disordered" evidence="1">
    <location>
        <begin position="45"/>
        <end position="64"/>
    </location>
</feature>
<proteinExistence type="predicted"/>
<dbReference type="AlphaFoldDB" id="A0A8J2P0D1"/>